<reference evidence="1" key="1">
    <citation type="submission" date="2019-08" db="EMBL/GenBank/DDBJ databases">
        <authorList>
            <person name="Kucharzyk K."/>
            <person name="Murdoch R.W."/>
            <person name="Higgins S."/>
            <person name="Loffler F."/>
        </authorList>
    </citation>
    <scope>NUCLEOTIDE SEQUENCE</scope>
</reference>
<name>A0A645FEW9_9ZZZZ</name>
<organism evidence="1">
    <name type="scientific">bioreactor metagenome</name>
    <dbReference type="NCBI Taxonomy" id="1076179"/>
    <lineage>
        <taxon>unclassified sequences</taxon>
        <taxon>metagenomes</taxon>
        <taxon>ecological metagenomes</taxon>
    </lineage>
</organism>
<comment type="caution">
    <text evidence="1">The sequence shown here is derived from an EMBL/GenBank/DDBJ whole genome shotgun (WGS) entry which is preliminary data.</text>
</comment>
<accession>A0A645FEW9</accession>
<protein>
    <recommendedName>
        <fullName evidence="2">Periplasmic binding protein domain-containing protein</fullName>
    </recommendedName>
</protein>
<dbReference type="EMBL" id="VSSQ01058439">
    <property type="protein sequence ID" value="MPN12146.1"/>
    <property type="molecule type" value="Genomic_DNA"/>
</dbReference>
<evidence type="ECO:0008006" key="2">
    <source>
        <dbReference type="Google" id="ProtNLM"/>
    </source>
</evidence>
<sequence length="230" mass="25183">MIALLLLVLVIASGGMFMCRLGALSMLGFEENREKHLELENKLREAQGYVVAKFIKNSYPGNKKVLLISDAANSAFNLALLEQLRDSGVGALVQENLTLPDAAADKLITPAVDRAAEARAIEDAIAKHPDAGVVIVSGISPSGESLGRLSIYRKPVNARPKLIILGVSNLVEWFADQIENGIFAAMVVTDLTKSFDSGTETVPENPLEAFNMRYVLINKDNLERNRRFFR</sequence>
<dbReference type="AlphaFoldDB" id="A0A645FEW9"/>
<gene>
    <name evidence="1" type="ORF">SDC9_159458</name>
</gene>
<proteinExistence type="predicted"/>
<evidence type="ECO:0000313" key="1">
    <source>
        <dbReference type="EMBL" id="MPN12146.1"/>
    </source>
</evidence>